<dbReference type="Proteomes" id="UP000266915">
    <property type="component" value="Unassembled WGS sequence"/>
</dbReference>
<comment type="caution">
    <text evidence="2">The sequence shown here is derived from an EMBL/GenBank/DDBJ whole genome shotgun (WGS) entry which is preliminary data.</text>
</comment>
<feature type="transmembrane region" description="Helical" evidence="1">
    <location>
        <begin position="20"/>
        <end position="40"/>
    </location>
</feature>
<evidence type="ECO:0000256" key="1">
    <source>
        <dbReference type="SAM" id="Phobius"/>
    </source>
</evidence>
<organism evidence="2 3">
    <name type="scientific">Plantibacter flavus</name>
    <dbReference type="NCBI Taxonomy" id="150123"/>
    <lineage>
        <taxon>Bacteria</taxon>
        <taxon>Bacillati</taxon>
        <taxon>Actinomycetota</taxon>
        <taxon>Actinomycetes</taxon>
        <taxon>Micrococcales</taxon>
        <taxon>Microbacteriaceae</taxon>
        <taxon>Plantibacter</taxon>
    </lineage>
</organism>
<dbReference type="EMBL" id="RKHL01000001">
    <property type="protein sequence ID" value="ROR80982.1"/>
    <property type="molecule type" value="Genomic_DNA"/>
</dbReference>
<proteinExistence type="predicted"/>
<evidence type="ECO:0000313" key="3">
    <source>
        <dbReference type="Proteomes" id="UP000266915"/>
    </source>
</evidence>
<sequence>MSPETHNVPPKRPLRVRQSVLASTIVGIVICGTTAVRLGFGLDGYLLYALWIGGFALVMWVTLTALNKRRMR</sequence>
<keyword evidence="1" id="KW-0472">Membrane</keyword>
<evidence type="ECO:0000313" key="2">
    <source>
        <dbReference type="EMBL" id="ROR80982.1"/>
    </source>
</evidence>
<gene>
    <name evidence="2" type="ORF">EDD42_1029</name>
</gene>
<keyword evidence="3" id="KW-1185">Reference proteome</keyword>
<keyword evidence="1" id="KW-0812">Transmembrane</keyword>
<protein>
    <submittedName>
        <fullName evidence="2">Uncharacterized protein</fullName>
    </submittedName>
</protein>
<dbReference type="AlphaFoldDB" id="A0A3N2C0F4"/>
<reference evidence="2 3" key="1">
    <citation type="submission" date="2018-11" db="EMBL/GenBank/DDBJ databases">
        <title>Sequencing the genomes of 1000 actinobacteria strains.</title>
        <authorList>
            <person name="Klenk H.-P."/>
        </authorList>
    </citation>
    <scope>NUCLEOTIDE SEQUENCE [LARGE SCALE GENOMIC DNA]</scope>
    <source>
        <strain evidence="2 3">DSM 14012</strain>
    </source>
</reference>
<accession>A0A3N2C0F4</accession>
<feature type="transmembrane region" description="Helical" evidence="1">
    <location>
        <begin position="46"/>
        <end position="66"/>
    </location>
</feature>
<keyword evidence="1" id="KW-1133">Transmembrane helix</keyword>
<name>A0A3N2C0F4_9MICO</name>